<keyword evidence="2" id="KW-1185">Reference proteome</keyword>
<reference evidence="1" key="3">
    <citation type="journal article" date="2017" name="Nature">
        <title>Genome sequence of the progenitor of the wheat D genome Aegilops tauschii.</title>
        <authorList>
            <person name="Luo M.C."/>
            <person name="Gu Y.Q."/>
            <person name="Puiu D."/>
            <person name="Wang H."/>
            <person name="Twardziok S.O."/>
            <person name="Deal K.R."/>
            <person name="Huo N."/>
            <person name="Zhu T."/>
            <person name="Wang L."/>
            <person name="Wang Y."/>
            <person name="McGuire P.E."/>
            <person name="Liu S."/>
            <person name="Long H."/>
            <person name="Ramasamy R.K."/>
            <person name="Rodriguez J.C."/>
            <person name="Van S.L."/>
            <person name="Yuan L."/>
            <person name="Wang Z."/>
            <person name="Xia Z."/>
            <person name="Xiao L."/>
            <person name="Anderson O.D."/>
            <person name="Ouyang S."/>
            <person name="Liang Y."/>
            <person name="Zimin A.V."/>
            <person name="Pertea G."/>
            <person name="Qi P."/>
            <person name="Bennetzen J.L."/>
            <person name="Dai X."/>
            <person name="Dawson M.W."/>
            <person name="Muller H.G."/>
            <person name="Kugler K."/>
            <person name="Rivarola-Duarte L."/>
            <person name="Spannagl M."/>
            <person name="Mayer K.F.X."/>
            <person name="Lu F.H."/>
            <person name="Bevan M.W."/>
            <person name="Leroy P."/>
            <person name="Li P."/>
            <person name="You F.M."/>
            <person name="Sun Q."/>
            <person name="Liu Z."/>
            <person name="Lyons E."/>
            <person name="Wicker T."/>
            <person name="Salzberg S.L."/>
            <person name="Devos K.M."/>
            <person name="Dvorak J."/>
        </authorList>
    </citation>
    <scope>NUCLEOTIDE SEQUENCE [LARGE SCALE GENOMIC DNA]</scope>
    <source>
        <strain evidence="1">cv. AL8/78</strain>
    </source>
</reference>
<name>A0A453Q2G7_AEGTS</name>
<dbReference type="Proteomes" id="UP000015105">
    <property type="component" value="Chromosome 6D"/>
</dbReference>
<protein>
    <submittedName>
        <fullName evidence="1">Uncharacterized protein</fullName>
    </submittedName>
</protein>
<accession>A0A453Q2G7</accession>
<organism evidence="1 2">
    <name type="scientific">Aegilops tauschii subsp. strangulata</name>
    <name type="common">Goatgrass</name>
    <dbReference type="NCBI Taxonomy" id="200361"/>
    <lineage>
        <taxon>Eukaryota</taxon>
        <taxon>Viridiplantae</taxon>
        <taxon>Streptophyta</taxon>
        <taxon>Embryophyta</taxon>
        <taxon>Tracheophyta</taxon>
        <taxon>Spermatophyta</taxon>
        <taxon>Magnoliopsida</taxon>
        <taxon>Liliopsida</taxon>
        <taxon>Poales</taxon>
        <taxon>Poaceae</taxon>
        <taxon>BOP clade</taxon>
        <taxon>Pooideae</taxon>
        <taxon>Triticodae</taxon>
        <taxon>Triticeae</taxon>
        <taxon>Triticinae</taxon>
        <taxon>Aegilops</taxon>
    </lineage>
</organism>
<dbReference type="EnsemblPlants" id="AET6Gv20951900.22">
    <property type="protein sequence ID" value="AET6Gv20951900.22"/>
    <property type="gene ID" value="AET6Gv20951900"/>
</dbReference>
<reference evidence="1" key="5">
    <citation type="journal article" date="2021" name="G3 (Bethesda)">
        <title>Aegilops tauschii genome assembly Aet v5.0 features greater sequence contiguity and improved annotation.</title>
        <authorList>
            <person name="Wang L."/>
            <person name="Zhu T."/>
            <person name="Rodriguez J.C."/>
            <person name="Deal K.R."/>
            <person name="Dubcovsky J."/>
            <person name="McGuire P.E."/>
            <person name="Lux T."/>
            <person name="Spannagl M."/>
            <person name="Mayer K.F.X."/>
            <person name="Baldrich P."/>
            <person name="Meyers B.C."/>
            <person name="Huo N."/>
            <person name="Gu Y.Q."/>
            <person name="Zhou H."/>
            <person name="Devos K.M."/>
            <person name="Bennetzen J.L."/>
            <person name="Unver T."/>
            <person name="Budak H."/>
            <person name="Gulick P.J."/>
            <person name="Galiba G."/>
            <person name="Kalapos B."/>
            <person name="Nelson D.R."/>
            <person name="Li P."/>
            <person name="You F.M."/>
            <person name="Luo M.C."/>
            <person name="Dvorak J."/>
        </authorList>
    </citation>
    <scope>NUCLEOTIDE SEQUENCE [LARGE SCALE GENOMIC DNA]</scope>
    <source>
        <strain evidence="1">cv. AL8/78</strain>
    </source>
</reference>
<dbReference type="EnsemblPlants" id="AET6Gv20951900.23">
    <property type="protein sequence ID" value="AET6Gv20951900.23"/>
    <property type="gene ID" value="AET6Gv20951900"/>
</dbReference>
<evidence type="ECO:0000313" key="2">
    <source>
        <dbReference type="Proteomes" id="UP000015105"/>
    </source>
</evidence>
<reference evidence="2" key="2">
    <citation type="journal article" date="2017" name="Nat. Plants">
        <title>The Aegilops tauschii genome reveals multiple impacts of transposons.</title>
        <authorList>
            <person name="Zhao G."/>
            <person name="Zou C."/>
            <person name="Li K."/>
            <person name="Wang K."/>
            <person name="Li T."/>
            <person name="Gao L."/>
            <person name="Zhang X."/>
            <person name="Wang H."/>
            <person name="Yang Z."/>
            <person name="Liu X."/>
            <person name="Jiang W."/>
            <person name="Mao L."/>
            <person name="Kong X."/>
            <person name="Jiao Y."/>
            <person name="Jia J."/>
        </authorList>
    </citation>
    <scope>NUCLEOTIDE SEQUENCE [LARGE SCALE GENOMIC DNA]</scope>
    <source>
        <strain evidence="2">cv. AL8/78</strain>
    </source>
</reference>
<dbReference type="Gramene" id="AET6Gv20951900.23">
    <property type="protein sequence ID" value="AET6Gv20951900.23"/>
    <property type="gene ID" value="AET6Gv20951900"/>
</dbReference>
<sequence>YGSDYSATVLCATEGCNHDPCNSAPFLVALIVLDDDKHVDGDSLGYVYAFVYSSATDEWT</sequence>
<evidence type="ECO:0000313" key="1">
    <source>
        <dbReference type="EnsemblPlants" id="AET6Gv20951900.23"/>
    </source>
</evidence>
<reference evidence="1" key="4">
    <citation type="submission" date="2019-03" db="UniProtKB">
        <authorList>
            <consortium name="EnsemblPlants"/>
        </authorList>
    </citation>
    <scope>IDENTIFICATION</scope>
</reference>
<dbReference type="EnsemblPlants" id="AET6Gv20951900.24">
    <property type="protein sequence ID" value="AET6Gv20951900.24"/>
    <property type="gene ID" value="AET6Gv20951900"/>
</dbReference>
<dbReference type="Gramene" id="AET6Gv20951900.22">
    <property type="protein sequence ID" value="AET6Gv20951900.22"/>
    <property type="gene ID" value="AET6Gv20951900"/>
</dbReference>
<proteinExistence type="predicted"/>
<reference evidence="2" key="1">
    <citation type="journal article" date="2014" name="Science">
        <title>Ancient hybridizations among the ancestral genomes of bread wheat.</title>
        <authorList>
            <consortium name="International Wheat Genome Sequencing Consortium,"/>
            <person name="Marcussen T."/>
            <person name="Sandve S.R."/>
            <person name="Heier L."/>
            <person name="Spannagl M."/>
            <person name="Pfeifer M."/>
            <person name="Jakobsen K.S."/>
            <person name="Wulff B.B."/>
            <person name="Steuernagel B."/>
            <person name="Mayer K.F."/>
            <person name="Olsen O.A."/>
        </authorList>
    </citation>
    <scope>NUCLEOTIDE SEQUENCE [LARGE SCALE GENOMIC DNA]</scope>
    <source>
        <strain evidence="2">cv. AL8/78</strain>
    </source>
</reference>
<dbReference type="Gramene" id="AET6Gv20951900.24">
    <property type="protein sequence ID" value="AET6Gv20951900.24"/>
    <property type="gene ID" value="AET6Gv20951900"/>
</dbReference>
<dbReference type="AlphaFoldDB" id="A0A453Q2G7"/>